<reference evidence="2" key="1">
    <citation type="journal article" date="2009" name="Environ. Microbiol.">
        <title>The genome of Polaromonas naphthalenivorans strain CJ2, isolated from coal tar-contaminated sediment, reveals physiological and metabolic versatility and evolution through extensive horizontal gene transfer.</title>
        <authorList>
            <person name="Yagi J.M."/>
            <person name="Sims D."/>
            <person name="Brettin T."/>
            <person name="Bruce D."/>
            <person name="Madsen E.L."/>
        </authorList>
    </citation>
    <scope>NUCLEOTIDE SEQUENCE [LARGE SCALE GENOMIC DNA]</scope>
    <source>
        <strain evidence="2">CJ2</strain>
    </source>
</reference>
<dbReference type="HOGENOM" id="CLU_090992_0_0_4"/>
<organism evidence="1 2">
    <name type="scientific">Polaromonas naphthalenivorans (strain CJ2)</name>
    <dbReference type="NCBI Taxonomy" id="365044"/>
    <lineage>
        <taxon>Bacteria</taxon>
        <taxon>Pseudomonadati</taxon>
        <taxon>Pseudomonadota</taxon>
        <taxon>Betaproteobacteria</taxon>
        <taxon>Burkholderiales</taxon>
        <taxon>Comamonadaceae</taxon>
        <taxon>Polaromonas</taxon>
    </lineage>
</organism>
<dbReference type="Gene3D" id="1.10.10.10">
    <property type="entry name" value="Winged helix-like DNA-binding domain superfamily/Winged helix DNA-binding domain"/>
    <property type="match status" value="1"/>
</dbReference>
<dbReference type="Proteomes" id="UP000000644">
    <property type="component" value="Chromosome"/>
</dbReference>
<accession>A1VQ23</accession>
<dbReference type="AlphaFoldDB" id="A1VQ23"/>
<dbReference type="RefSeq" id="WP_011801829.1">
    <property type="nucleotide sequence ID" value="NC_008781.1"/>
</dbReference>
<dbReference type="OrthoDB" id="7548639at2"/>
<dbReference type="SUPFAM" id="SSF88659">
    <property type="entry name" value="Sigma3 and sigma4 domains of RNA polymerase sigma factors"/>
    <property type="match status" value="1"/>
</dbReference>
<protein>
    <submittedName>
        <fullName evidence="1">RNA polymerase, sigma-24 subunit, ECF subfamily</fullName>
    </submittedName>
</protein>
<dbReference type="InterPro" id="IPR036388">
    <property type="entry name" value="WH-like_DNA-bd_sf"/>
</dbReference>
<proteinExistence type="predicted"/>
<name>A1VQ23_POLNA</name>
<sequence>MPEALKRKQKDGTLYQRPPAIEAWIEKLESVGPESRVLQFAGVLRMAPEYVPTEVLLYFLRRAWADGEHGQFKKIYRILMKRVDQSLCSKIWSSRIGSATDIRDEIINRFVVLVTKDCVSQADMLDFYEVHFDQAMVALRTSVLRKFKTVVGDVTTVPLGSQDADGPEVSPEVEIAVENFLSGDPQKIDDPAFRSVLFAAIDRLPQDQKQVIGLLLKGIPIDAKEQDVMTIARILQCDERTVRNRRDRACKALKAILEEEAEL</sequence>
<dbReference type="STRING" id="365044.Pnap_2444"/>
<keyword evidence="2" id="KW-1185">Reference proteome</keyword>
<dbReference type="EMBL" id="CP000529">
    <property type="protein sequence ID" value="ABM37751.1"/>
    <property type="molecule type" value="Genomic_DNA"/>
</dbReference>
<evidence type="ECO:0000313" key="2">
    <source>
        <dbReference type="Proteomes" id="UP000000644"/>
    </source>
</evidence>
<gene>
    <name evidence="1" type="ordered locus">Pnap_2444</name>
</gene>
<dbReference type="KEGG" id="pna:Pnap_2444"/>
<evidence type="ECO:0000313" key="1">
    <source>
        <dbReference type="EMBL" id="ABM37751.1"/>
    </source>
</evidence>
<dbReference type="InterPro" id="IPR013324">
    <property type="entry name" value="RNA_pol_sigma_r3/r4-like"/>
</dbReference>
<dbReference type="eggNOG" id="COG1595">
    <property type="taxonomic scope" value="Bacteria"/>
</dbReference>